<comment type="caution">
    <text evidence="1">The sequence shown here is derived from an EMBL/GenBank/DDBJ whole genome shotgun (WGS) entry which is preliminary data.</text>
</comment>
<organism evidence="1 2">
    <name type="scientific">Streptomyces turgidiscabies</name>
    <dbReference type="NCBI Taxonomy" id="85558"/>
    <lineage>
        <taxon>Bacteria</taxon>
        <taxon>Bacillati</taxon>
        <taxon>Actinomycetota</taxon>
        <taxon>Actinomycetes</taxon>
        <taxon>Kitasatosporales</taxon>
        <taxon>Streptomycetaceae</taxon>
        <taxon>Streptomyces</taxon>
    </lineage>
</organism>
<gene>
    <name evidence="1" type="ORF">QFZ49_006828</name>
</gene>
<dbReference type="Gene3D" id="3.30.300.30">
    <property type="match status" value="1"/>
</dbReference>
<reference evidence="1 2" key="1">
    <citation type="submission" date="2023-07" db="EMBL/GenBank/DDBJ databases">
        <title>Comparative genomics of wheat-associated soil bacteria to identify genetic determinants of phenazine resistance.</title>
        <authorList>
            <person name="Mouncey N."/>
        </authorList>
    </citation>
    <scope>NUCLEOTIDE SEQUENCE [LARGE SCALE GENOMIC DNA]</scope>
    <source>
        <strain evidence="1 2">W2I16</strain>
    </source>
</reference>
<keyword evidence="2" id="KW-1185">Reference proteome</keyword>
<evidence type="ECO:0008006" key="3">
    <source>
        <dbReference type="Google" id="ProtNLM"/>
    </source>
</evidence>
<sequence>MSVLTCPFVVLRARRQLVGAEARSSRGASLTAQETEAWCLQGLARFKVPRYIEFRDSLPHTASGKIAKAELHAEPHSERVVDLRASCHPAVKAAVPQVTGIDMGAGHVGAQWSQQVPYLAGLNDLLQIWTDNDGYLAEIDWSADSVENIVAAARAGIGECRAATQLLERSVDQGWYNRTATATPTTRRPFRSCTGRTGTTRASFPSDCATGGISAR</sequence>
<accession>A0ABU0RYQ3</accession>
<dbReference type="InterPro" id="IPR045851">
    <property type="entry name" value="AMP-bd_C_sf"/>
</dbReference>
<evidence type="ECO:0000313" key="2">
    <source>
        <dbReference type="Proteomes" id="UP001223072"/>
    </source>
</evidence>
<name>A0ABU0RYQ3_9ACTN</name>
<evidence type="ECO:0000313" key="1">
    <source>
        <dbReference type="EMBL" id="MDQ0936853.1"/>
    </source>
</evidence>
<dbReference type="Proteomes" id="UP001223072">
    <property type="component" value="Unassembled WGS sequence"/>
</dbReference>
<proteinExistence type="predicted"/>
<dbReference type="EMBL" id="JAUSZS010000008">
    <property type="protein sequence ID" value="MDQ0936853.1"/>
    <property type="molecule type" value="Genomic_DNA"/>
</dbReference>
<dbReference type="SUPFAM" id="SSF56801">
    <property type="entry name" value="Acetyl-CoA synthetase-like"/>
    <property type="match status" value="1"/>
</dbReference>
<protein>
    <recommendedName>
        <fullName evidence="3">AMP-binding enzyme C-terminal domain-containing protein</fullName>
    </recommendedName>
</protein>